<keyword evidence="1" id="KW-0813">Transport</keyword>
<keyword evidence="3 5" id="KW-0067">ATP-binding</keyword>
<protein>
    <submittedName>
        <fullName evidence="5">ATP-binding cassette domain-containing protein</fullName>
    </submittedName>
</protein>
<dbReference type="InterPro" id="IPR003439">
    <property type="entry name" value="ABC_transporter-like_ATP-bd"/>
</dbReference>
<dbReference type="Gene3D" id="3.40.50.300">
    <property type="entry name" value="P-loop containing nucleotide triphosphate hydrolases"/>
    <property type="match status" value="1"/>
</dbReference>
<reference evidence="5 6" key="1">
    <citation type="submission" date="2018-11" db="EMBL/GenBank/DDBJ databases">
        <title>Genome sequence of strain 7197.</title>
        <authorList>
            <person name="Gao J."/>
            <person name="Sun J."/>
        </authorList>
    </citation>
    <scope>NUCLEOTIDE SEQUENCE [LARGE SCALE GENOMIC DNA]</scope>
    <source>
        <strain evidence="5 6">7197</strain>
    </source>
</reference>
<dbReference type="InterPro" id="IPR003593">
    <property type="entry name" value="AAA+_ATPase"/>
</dbReference>
<evidence type="ECO:0000313" key="6">
    <source>
        <dbReference type="Proteomes" id="UP000282529"/>
    </source>
</evidence>
<proteinExistence type="predicted"/>
<dbReference type="PANTHER" id="PTHR43423:SF1">
    <property type="entry name" value="ABC TRANSPORTER I FAMILY MEMBER 17"/>
    <property type="match status" value="1"/>
</dbReference>
<dbReference type="PROSITE" id="PS00211">
    <property type="entry name" value="ABC_TRANSPORTER_1"/>
    <property type="match status" value="1"/>
</dbReference>
<dbReference type="InterPro" id="IPR027417">
    <property type="entry name" value="P-loop_NTPase"/>
</dbReference>
<feature type="domain" description="ABC transporter" evidence="4">
    <location>
        <begin position="5"/>
        <end position="241"/>
    </location>
</feature>
<dbReference type="GO" id="GO:0016887">
    <property type="term" value="F:ATP hydrolysis activity"/>
    <property type="evidence" value="ECO:0007669"/>
    <property type="project" value="InterPro"/>
</dbReference>
<dbReference type="PANTHER" id="PTHR43423">
    <property type="entry name" value="ABC TRANSPORTER I FAMILY MEMBER 17"/>
    <property type="match status" value="1"/>
</dbReference>
<comment type="caution">
    <text evidence="5">The sequence shown here is derived from an EMBL/GenBank/DDBJ whole genome shotgun (WGS) entry which is preliminary data.</text>
</comment>
<keyword evidence="2" id="KW-0547">Nucleotide-binding</keyword>
<keyword evidence="6" id="KW-1185">Reference proteome</keyword>
<evidence type="ECO:0000256" key="3">
    <source>
        <dbReference type="ARBA" id="ARBA00022840"/>
    </source>
</evidence>
<evidence type="ECO:0000256" key="1">
    <source>
        <dbReference type="ARBA" id="ARBA00022448"/>
    </source>
</evidence>
<dbReference type="OrthoDB" id="9785080at2"/>
<name>A0A3N9PB72_9BACL</name>
<dbReference type="GO" id="GO:0005524">
    <property type="term" value="F:ATP binding"/>
    <property type="evidence" value="ECO:0007669"/>
    <property type="project" value="UniProtKB-KW"/>
</dbReference>
<evidence type="ECO:0000313" key="5">
    <source>
        <dbReference type="EMBL" id="RQW13513.1"/>
    </source>
</evidence>
<gene>
    <name evidence="5" type="ORF">EH198_03585</name>
</gene>
<organism evidence="5 6">
    <name type="scientific">Paenibacillus rhizophilus</name>
    <dbReference type="NCBI Taxonomy" id="1850366"/>
    <lineage>
        <taxon>Bacteria</taxon>
        <taxon>Bacillati</taxon>
        <taxon>Bacillota</taxon>
        <taxon>Bacilli</taxon>
        <taxon>Bacillales</taxon>
        <taxon>Paenibacillaceae</taxon>
        <taxon>Paenibacillus</taxon>
    </lineage>
</organism>
<dbReference type="SMART" id="SM00382">
    <property type="entry name" value="AAA"/>
    <property type="match status" value="1"/>
</dbReference>
<dbReference type="RefSeq" id="WP_124694155.1">
    <property type="nucleotide sequence ID" value="NZ_JBHUFE010000016.1"/>
</dbReference>
<evidence type="ECO:0000259" key="4">
    <source>
        <dbReference type="PROSITE" id="PS50893"/>
    </source>
</evidence>
<dbReference type="Proteomes" id="UP000282529">
    <property type="component" value="Unassembled WGS sequence"/>
</dbReference>
<accession>A0A3N9PB72</accession>
<evidence type="ECO:0000256" key="2">
    <source>
        <dbReference type="ARBA" id="ARBA00022741"/>
    </source>
</evidence>
<dbReference type="Pfam" id="PF00005">
    <property type="entry name" value="ABC_tran"/>
    <property type="match status" value="1"/>
</dbReference>
<sequence>MSALFEIHNLAKHNWDNGDQASKYIFSQLSAEITEPERIALIGASGQGKSTLLRILALLDTPDEGDLLLDGASYKNTNVRLWRMGVSYVAQQAVMLPGSVEDNLRMVSKLHGLAYDSVLAAQLLKQLGLDYLDLGKQAADCSGGEKQRISLIRSLLLRPRILLLDEITASLDINSTQKVEELLMDWHLKEETLLIWVTHDLEQARRISNRTWVMGRGELQDHSSDSFFAEPVAVLAQKFIQPVKGSL</sequence>
<dbReference type="PROSITE" id="PS50893">
    <property type="entry name" value="ABC_TRANSPORTER_2"/>
    <property type="match status" value="1"/>
</dbReference>
<dbReference type="AlphaFoldDB" id="A0A3N9PB72"/>
<dbReference type="EMBL" id="RQPI01000001">
    <property type="protein sequence ID" value="RQW13513.1"/>
    <property type="molecule type" value="Genomic_DNA"/>
</dbReference>
<dbReference type="SUPFAM" id="SSF52540">
    <property type="entry name" value="P-loop containing nucleoside triphosphate hydrolases"/>
    <property type="match status" value="1"/>
</dbReference>
<dbReference type="InterPro" id="IPR017871">
    <property type="entry name" value="ABC_transporter-like_CS"/>
</dbReference>